<dbReference type="AlphaFoldDB" id="A0A9W5R596"/>
<feature type="transmembrane region" description="Helical" evidence="7">
    <location>
        <begin position="374"/>
        <end position="393"/>
    </location>
</feature>
<evidence type="ECO:0000256" key="7">
    <source>
        <dbReference type="SAM" id="Phobius"/>
    </source>
</evidence>
<organism evidence="8 9">
    <name type="scientific">Bacillus cereus VD184</name>
    <dbReference type="NCBI Taxonomy" id="1053242"/>
    <lineage>
        <taxon>Bacteria</taxon>
        <taxon>Bacillati</taxon>
        <taxon>Bacillota</taxon>
        <taxon>Bacilli</taxon>
        <taxon>Bacillales</taxon>
        <taxon>Bacillaceae</taxon>
        <taxon>Bacillus</taxon>
        <taxon>Bacillus cereus group</taxon>
    </lineage>
</organism>
<dbReference type="EMBL" id="AHFK01000054">
    <property type="protein sequence ID" value="EOQ08968.1"/>
    <property type="molecule type" value="Genomic_DNA"/>
</dbReference>
<evidence type="ECO:0000256" key="4">
    <source>
        <dbReference type="ARBA" id="ARBA00022989"/>
    </source>
</evidence>
<evidence type="ECO:0000256" key="2">
    <source>
        <dbReference type="ARBA" id="ARBA00005278"/>
    </source>
</evidence>
<reference evidence="8 9" key="1">
    <citation type="submission" date="2012-12" db="EMBL/GenBank/DDBJ databases">
        <title>The Genome Sequence of Bacillus cereus VD184.</title>
        <authorList>
            <consortium name="The Broad Institute Genome Sequencing Platform"/>
            <consortium name="The Broad Institute Genome Sequencing Center for Infectious Disease"/>
            <person name="Feldgarden M."/>
            <person name="Van der Auwera G.A."/>
            <person name="Mahillon J."/>
            <person name="Duprez V."/>
            <person name="Timmery S."/>
            <person name="Mattelet C."/>
            <person name="Dierick K."/>
            <person name="Sun M."/>
            <person name="Yu Z."/>
            <person name="Zhu L."/>
            <person name="Hu X."/>
            <person name="Shank E.B."/>
            <person name="Swiecicka I."/>
            <person name="Hansen B.M."/>
            <person name="Andrup L."/>
            <person name="Walker B."/>
            <person name="Young S.K."/>
            <person name="Zeng Q."/>
            <person name="Gargeya S."/>
            <person name="Fitzgerald M."/>
            <person name="Haas B."/>
            <person name="Abouelleil A."/>
            <person name="Alvarado L."/>
            <person name="Arachchi H.M."/>
            <person name="Berlin A.M."/>
            <person name="Chapman S.B."/>
            <person name="Dewar J."/>
            <person name="Goldberg J."/>
            <person name="Griggs A."/>
            <person name="Gujja S."/>
            <person name="Hansen M."/>
            <person name="Howarth C."/>
            <person name="Imamovic A."/>
            <person name="Larimer J."/>
            <person name="McCowan C."/>
            <person name="Murphy C."/>
            <person name="Neiman D."/>
            <person name="Pearson M."/>
            <person name="Priest M."/>
            <person name="Roberts A."/>
            <person name="Saif S."/>
            <person name="Shea T."/>
            <person name="Sisk P."/>
            <person name="Sykes S."/>
            <person name="Wortman J."/>
            <person name="Nusbaum C."/>
            <person name="Birren B."/>
        </authorList>
    </citation>
    <scope>NUCLEOTIDE SEQUENCE [LARGE SCALE GENOMIC DNA]</scope>
    <source>
        <strain evidence="8 9">VD184</strain>
    </source>
</reference>
<evidence type="ECO:0000256" key="1">
    <source>
        <dbReference type="ARBA" id="ARBA00004141"/>
    </source>
</evidence>
<feature type="transmembrane region" description="Helical" evidence="7">
    <location>
        <begin position="405"/>
        <end position="433"/>
    </location>
</feature>
<dbReference type="GO" id="GO:0009847">
    <property type="term" value="P:spore germination"/>
    <property type="evidence" value="ECO:0007669"/>
    <property type="project" value="UniProtKB-UniRule"/>
</dbReference>
<feature type="transmembrane region" description="Helical" evidence="7">
    <location>
        <begin position="282"/>
        <end position="304"/>
    </location>
</feature>
<evidence type="ECO:0000313" key="8">
    <source>
        <dbReference type="EMBL" id="EOQ08968.1"/>
    </source>
</evidence>
<sequence length="484" mass="54948">MDKNNVIHKQISRNIDFLKNFFVQTPDFVIRYLKVANQEQQAALVYLETLTNMDNLYHYLLIPLIYEGIEMDMLYSDCPVGFFQKAKGWNEIQDAILEGKSIVFLENVQFALIFSTQGGPKRAIEESKIETSLKSGHEGFVESKNENIALIRRYIKETNFTIKEICIGTNQQTKVSILYLKGSACEKILQELESRIKKIQGTYILNAGELGELIEDQLYSPFPQFLSTERPDTVALYLYQGRFAILTDQSPSILIAPVCFTDFFKTIDDYSTRLLIANFMRILRYFAFLLAILLPASYISVVSFNYEIIPMQLLLTIGKYRADVPFSPFIEAIIMELSIEMLRESAVRLPSIIGHTIGVVGAIIIGQAAVQAGIVSNMMIIVVASTAIASFIIPNYDMGATIRLIRFPMMILASLFGIIGIVIGIMTIIGHLISLQSLGTPYSQSLFPIQLENRKDFIFRSSLRHLRYLSKKENRNTKQEKKNE</sequence>
<evidence type="ECO:0000256" key="3">
    <source>
        <dbReference type="ARBA" id="ARBA00022692"/>
    </source>
</evidence>
<dbReference type="Pfam" id="PF03323">
    <property type="entry name" value="GerA"/>
    <property type="match status" value="1"/>
</dbReference>
<comment type="caution">
    <text evidence="8">The sequence shown here is derived from an EMBL/GenBank/DDBJ whole genome shotgun (WGS) entry which is preliminary data.</text>
</comment>
<accession>A0A9W5R596</accession>
<dbReference type="InterPro" id="IPR004995">
    <property type="entry name" value="Spore_Ger"/>
</dbReference>
<evidence type="ECO:0000256" key="5">
    <source>
        <dbReference type="ARBA" id="ARBA00023136"/>
    </source>
</evidence>
<keyword evidence="5 6" id="KW-0472">Membrane</keyword>
<dbReference type="InterPro" id="IPR050768">
    <property type="entry name" value="UPF0353/GerABKA_families"/>
</dbReference>
<dbReference type="GO" id="GO:0005886">
    <property type="term" value="C:plasma membrane"/>
    <property type="evidence" value="ECO:0007669"/>
    <property type="project" value="UniProtKB-SubCell"/>
</dbReference>
<evidence type="ECO:0000256" key="6">
    <source>
        <dbReference type="PIRNR" id="PIRNR005690"/>
    </source>
</evidence>
<evidence type="ECO:0000313" key="9">
    <source>
        <dbReference type="Proteomes" id="UP000014028"/>
    </source>
</evidence>
<comment type="similarity">
    <text evidence="2 6">Belongs to the GerABKA family.</text>
</comment>
<dbReference type="Proteomes" id="UP000014028">
    <property type="component" value="Unassembled WGS sequence"/>
</dbReference>
<keyword evidence="3 7" id="KW-0812">Transmembrane</keyword>
<dbReference type="PANTHER" id="PTHR22550">
    <property type="entry name" value="SPORE GERMINATION PROTEIN"/>
    <property type="match status" value="1"/>
</dbReference>
<gene>
    <name evidence="8" type="ORF">IKC_06391</name>
</gene>
<feature type="transmembrane region" description="Helical" evidence="7">
    <location>
        <begin position="349"/>
        <end position="368"/>
    </location>
</feature>
<name>A0A9W5R596_BACCE</name>
<protein>
    <recommendedName>
        <fullName evidence="10">Spore germination protein KA</fullName>
    </recommendedName>
</protein>
<comment type="subcellular location">
    <subcellularLocation>
        <location evidence="6">Cell membrane</location>
    </subcellularLocation>
    <subcellularLocation>
        <location evidence="1">Membrane</location>
        <topology evidence="1">Multi-pass membrane protein</topology>
    </subcellularLocation>
</comment>
<proteinExistence type="inferred from homology"/>
<keyword evidence="4 7" id="KW-1133">Transmembrane helix</keyword>
<dbReference type="RefSeq" id="WP_016123033.1">
    <property type="nucleotide sequence ID" value="NZ_KB976833.1"/>
</dbReference>
<evidence type="ECO:0008006" key="10">
    <source>
        <dbReference type="Google" id="ProtNLM"/>
    </source>
</evidence>
<dbReference type="PIRSF" id="PIRSF005690">
    <property type="entry name" value="GerBA"/>
    <property type="match status" value="1"/>
</dbReference>
<dbReference type="PANTHER" id="PTHR22550:SF16">
    <property type="entry name" value="SPORE GERMINATION PROTEIN"/>
    <property type="match status" value="1"/>
</dbReference>